<comment type="cofactor">
    <cofactor evidence="1">
        <name>Zn(2+)</name>
        <dbReference type="ChEBI" id="CHEBI:29105"/>
    </cofactor>
</comment>
<sequence length="393" mass="43114">MLIGLIGPRGAGKKTIAEELVRRHSFRLLSIDPGPAATSTMAAGPEEEKPGQAGSADPASSPQIVFSSAQELLDFSTSNWTHHFVTLDLRSKADIVPFVKRPSFVLVFVQARLLDRWARTLSIAQNPSSLSFEEFVREDDTIQFGSRAPAGEEGLATEMEEMMLSMPSQLTRKLEQMKVGSPAATDASEREEEGPSSIRTLMSLVAYSITNDLPLPAFLVSLTDLHLPNIRKSIRPSWDTYFTSLANLASLRSNCMKRRVGAVLVTVDKRVLSTGYNGTPRGMVNCNEGGCGRCNGKNYAPGRLTSRDKVVAGCGENLEECLCLHAEENALLEAGRDRITNSTLYCNTCPCLRCSIKIVQCGVKEVIYSQSYSMDQQAQKIFLEAGIKLRQFH</sequence>
<feature type="domain" description="CMP/dCMP-type deaminase" evidence="11">
    <location>
        <begin position="237"/>
        <end position="389"/>
    </location>
</feature>
<dbReference type="PROSITE" id="PS00903">
    <property type="entry name" value="CYT_DCMP_DEAMINASES_1"/>
    <property type="match status" value="1"/>
</dbReference>
<reference evidence="13 14" key="3">
    <citation type="journal article" date="2017" name="G3 (Bethesda)">
        <title>Comparative analysis highlights variable genome content of wheat rusts and divergence of the mating loci.</title>
        <authorList>
            <person name="Cuomo C.A."/>
            <person name="Bakkeren G."/>
            <person name="Khalil H.B."/>
            <person name="Panwar V."/>
            <person name="Joly D."/>
            <person name="Linning R."/>
            <person name="Sakthikumar S."/>
            <person name="Song X."/>
            <person name="Adiconis X."/>
            <person name="Fan L."/>
            <person name="Goldberg J.M."/>
            <person name="Levin J.Z."/>
            <person name="Young S."/>
            <person name="Zeng Q."/>
            <person name="Anikster Y."/>
            <person name="Bruce M."/>
            <person name="Wang M."/>
            <person name="Yin C."/>
            <person name="McCallum B."/>
            <person name="Szabo L.J."/>
            <person name="Hulbert S."/>
            <person name="Chen X."/>
            <person name="Fellers J.P."/>
        </authorList>
    </citation>
    <scope>NUCLEOTIDE SEQUENCE</scope>
    <source>
        <strain evidence="13">isolate 1-1 / race 1 (BBBD)</strain>
        <strain evidence="14">Isolate 1-1 / race 1 (BBBD)</strain>
    </source>
</reference>
<dbReference type="Gene3D" id="3.40.50.300">
    <property type="entry name" value="P-loop containing nucleotide triphosphate hydrolases"/>
    <property type="match status" value="1"/>
</dbReference>
<accession>A0A180GJ17</accession>
<dbReference type="GO" id="GO:0004132">
    <property type="term" value="F:dCMP deaminase activity"/>
    <property type="evidence" value="ECO:0007669"/>
    <property type="project" value="UniProtKB-EC"/>
</dbReference>
<dbReference type="EnsemblFungi" id="PTTG_07394-t43_1">
    <property type="protein sequence ID" value="PTTG_07394-t43_1-p1"/>
    <property type="gene ID" value="PTTG_07394"/>
</dbReference>
<reference evidence="12" key="1">
    <citation type="submission" date="2009-11" db="EMBL/GenBank/DDBJ databases">
        <authorList>
            <consortium name="The Broad Institute Genome Sequencing Platform"/>
            <person name="Ward D."/>
            <person name="Feldgarden M."/>
            <person name="Earl A."/>
            <person name="Young S.K."/>
            <person name="Zeng Q."/>
            <person name="Koehrsen M."/>
            <person name="Alvarado L."/>
            <person name="Berlin A."/>
            <person name="Bochicchio J."/>
            <person name="Borenstein D."/>
            <person name="Chapman S.B."/>
            <person name="Chen Z."/>
            <person name="Engels R."/>
            <person name="Freedman E."/>
            <person name="Gellesch M."/>
            <person name="Goldberg J."/>
            <person name="Griggs A."/>
            <person name="Gujja S."/>
            <person name="Heilman E."/>
            <person name="Heiman D."/>
            <person name="Hepburn T."/>
            <person name="Howarth C."/>
            <person name="Jen D."/>
            <person name="Larson L."/>
            <person name="Lewis B."/>
            <person name="Mehta T."/>
            <person name="Park D."/>
            <person name="Pearson M."/>
            <person name="Roberts A."/>
            <person name="Saif S."/>
            <person name="Shea T."/>
            <person name="Shenoy N."/>
            <person name="Sisk P."/>
            <person name="Stolte C."/>
            <person name="Sykes S."/>
            <person name="Thomson T."/>
            <person name="Walk T."/>
            <person name="White J."/>
            <person name="Yandava C."/>
            <person name="Izard J."/>
            <person name="Baranova O.V."/>
            <person name="Blanton J.M."/>
            <person name="Tanner A.C."/>
            <person name="Dewhirst F.E."/>
            <person name="Haas B."/>
            <person name="Nusbaum C."/>
            <person name="Birren B."/>
        </authorList>
    </citation>
    <scope>NUCLEOTIDE SEQUENCE [LARGE SCALE GENOMIC DNA]</scope>
    <source>
        <strain evidence="12">1-1 BBBD Race 1</strain>
    </source>
</reference>
<comment type="similarity">
    <text evidence="2">Belongs to the cytidine and deoxycytidylate deaminase family.</text>
</comment>
<proteinExistence type="inferred from homology"/>
<dbReference type="EC" id="3.5.4.12" evidence="7"/>
<dbReference type="GO" id="GO:0009165">
    <property type="term" value="P:nucleotide biosynthetic process"/>
    <property type="evidence" value="ECO:0007669"/>
    <property type="project" value="UniProtKB-KW"/>
</dbReference>
<dbReference type="GO" id="GO:0005737">
    <property type="term" value="C:cytoplasm"/>
    <property type="evidence" value="ECO:0007669"/>
    <property type="project" value="TreeGrafter"/>
</dbReference>
<dbReference type="InterPro" id="IPR016192">
    <property type="entry name" value="APOBEC/CMP_deaminase_Zn-bd"/>
</dbReference>
<keyword evidence="14" id="KW-1185">Reference proteome</keyword>
<evidence type="ECO:0000256" key="2">
    <source>
        <dbReference type="ARBA" id="ARBA00006576"/>
    </source>
</evidence>
<feature type="region of interest" description="Disordered" evidence="10">
    <location>
        <begin position="31"/>
        <end position="61"/>
    </location>
</feature>
<dbReference type="STRING" id="630390.A0A180GJ17"/>
<dbReference type="InterPro" id="IPR027417">
    <property type="entry name" value="P-loop_NTPase"/>
</dbReference>
<evidence type="ECO:0000256" key="1">
    <source>
        <dbReference type="ARBA" id="ARBA00001947"/>
    </source>
</evidence>
<dbReference type="GO" id="GO:0008270">
    <property type="term" value="F:zinc ion binding"/>
    <property type="evidence" value="ECO:0007669"/>
    <property type="project" value="InterPro"/>
</dbReference>
<dbReference type="SUPFAM" id="SSF52540">
    <property type="entry name" value="P-loop containing nucleoside triphosphate hydrolases"/>
    <property type="match status" value="1"/>
</dbReference>
<evidence type="ECO:0000256" key="6">
    <source>
        <dbReference type="ARBA" id="ARBA00022833"/>
    </source>
</evidence>
<reference evidence="13" key="4">
    <citation type="submission" date="2025-05" db="UniProtKB">
        <authorList>
            <consortium name="EnsemblFungi"/>
        </authorList>
    </citation>
    <scope>IDENTIFICATION</scope>
    <source>
        <strain evidence="13">isolate 1-1 / race 1 (BBBD)</strain>
    </source>
</reference>
<evidence type="ECO:0000256" key="7">
    <source>
        <dbReference type="ARBA" id="ARBA00038938"/>
    </source>
</evidence>
<dbReference type="PANTHER" id="PTHR11086:SF18">
    <property type="entry name" value="DEOXYCYTIDYLATE DEAMINASE"/>
    <property type="match status" value="1"/>
</dbReference>
<name>A0A180GJ17_PUCT1</name>
<dbReference type="InterPro" id="IPR015517">
    <property type="entry name" value="dCMP_deaminase-rel"/>
</dbReference>
<reference evidence="12" key="2">
    <citation type="submission" date="2016-05" db="EMBL/GenBank/DDBJ databases">
        <title>Comparative analysis highlights variable genome content of wheat rusts and divergence of the mating loci.</title>
        <authorList>
            <person name="Cuomo C.A."/>
            <person name="Bakkeren G."/>
            <person name="Szabo L."/>
            <person name="Khalil H."/>
            <person name="Joly D."/>
            <person name="Goldberg J."/>
            <person name="Young S."/>
            <person name="Zeng Q."/>
            <person name="Fellers J."/>
        </authorList>
    </citation>
    <scope>NUCLEOTIDE SEQUENCE [LARGE SCALE GENOMIC DNA]</scope>
    <source>
        <strain evidence="12">1-1 BBBD Race 1</strain>
    </source>
</reference>
<gene>
    <name evidence="12" type="ORF">PTTG_07394</name>
</gene>
<keyword evidence="5" id="KW-0378">Hydrolase</keyword>
<dbReference type="InterPro" id="IPR016193">
    <property type="entry name" value="Cytidine_deaminase-like"/>
</dbReference>
<evidence type="ECO:0000256" key="9">
    <source>
        <dbReference type="ARBA" id="ARBA00071582"/>
    </source>
</evidence>
<dbReference type="PROSITE" id="PS51747">
    <property type="entry name" value="CYT_DCMP_DEAMINASES_2"/>
    <property type="match status" value="1"/>
</dbReference>
<dbReference type="InterPro" id="IPR035105">
    <property type="entry name" value="Deoxycytidylate_deaminase_dom"/>
</dbReference>
<organism evidence="12">
    <name type="scientific">Puccinia triticina (isolate 1-1 / race 1 (BBBD))</name>
    <name type="common">Brown leaf rust fungus</name>
    <dbReference type="NCBI Taxonomy" id="630390"/>
    <lineage>
        <taxon>Eukaryota</taxon>
        <taxon>Fungi</taxon>
        <taxon>Dikarya</taxon>
        <taxon>Basidiomycota</taxon>
        <taxon>Pucciniomycotina</taxon>
        <taxon>Pucciniomycetes</taxon>
        <taxon>Pucciniales</taxon>
        <taxon>Pucciniaceae</taxon>
        <taxon>Puccinia</taxon>
    </lineage>
</organism>
<evidence type="ECO:0000256" key="3">
    <source>
        <dbReference type="ARBA" id="ARBA00022723"/>
    </source>
</evidence>
<evidence type="ECO:0000313" key="12">
    <source>
        <dbReference type="EMBL" id="OAV91943.1"/>
    </source>
</evidence>
<protein>
    <recommendedName>
        <fullName evidence="9">Deoxycytidylate deaminase</fullName>
        <ecNumber evidence="7">3.5.4.12</ecNumber>
    </recommendedName>
    <alternativeName>
        <fullName evidence="8">dCMP deaminase</fullName>
    </alternativeName>
</protein>
<dbReference type="PANTHER" id="PTHR11086">
    <property type="entry name" value="DEOXYCYTIDYLATE DEAMINASE-RELATED"/>
    <property type="match status" value="1"/>
</dbReference>
<keyword evidence="4" id="KW-0545">Nucleotide biosynthesis</keyword>
<evidence type="ECO:0000313" key="13">
    <source>
        <dbReference type="EnsemblFungi" id="PTTG_07394-t43_1-p1"/>
    </source>
</evidence>
<dbReference type="InterPro" id="IPR002125">
    <property type="entry name" value="CMP_dCMP_dom"/>
</dbReference>
<dbReference type="CDD" id="cd01286">
    <property type="entry name" value="deoxycytidylate_deaminase"/>
    <property type="match status" value="1"/>
</dbReference>
<dbReference type="OrthoDB" id="6710946at2759"/>
<dbReference type="SUPFAM" id="SSF53927">
    <property type="entry name" value="Cytidine deaminase-like"/>
    <property type="match status" value="1"/>
</dbReference>
<keyword evidence="3" id="KW-0479">Metal-binding</keyword>
<evidence type="ECO:0000259" key="11">
    <source>
        <dbReference type="PROSITE" id="PS51747"/>
    </source>
</evidence>
<evidence type="ECO:0000313" key="14">
    <source>
        <dbReference type="Proteomes" id="UP000005240"/>
    </source>
</evidence>
<evidence type="ECO:0000256" key="8">
    <source>
        <dbReference type="ARBA" id="ARBA00041763"/>
    </source>
</evidence>
<evidence type="ECO:0000256" key="5">
    <source>
        <dbReference type="ARBA" id="ARBA00022801"/>
    </source>
</evidence>
<feature type="region of interest" description="Disordered" evidence="10">
    <location>
        <begin position="175"/>
        <end position="195"/>
    </location>
</feature>
<dbReference type="Proteomes" id="UP000005240">
    <property type="component" value="Unassembled WGS sequence"/>
</dbReference>
<keyword evidence="6" id="KW-0862">Zinc</keyword>
<dbReference type="EMBL" id="ADAS02000072">
    <property type="protein sequence ID" value="OAV91943.1"/>
    <property type="molecule type" value="Genomic_DNA"/>
</dbReference>
<dbReference type="Gene3D" id="3.40.140.10">
    <property type="entry name" value="Cytidine Deaminase, domain 2"/>
    <property type="match status" value="1"/>
</dbReference>
<dbReference type="VEuPathDB" id="FungiDB:PTTG_07394"/>
<dbReference type="Pfam" id="PF00383">
    <property type="entry name" value="dCMP_cyt_deam_1"/>
    <property type="match status" value="1"/>
</dbReference>
<dbReference type="AlphaFoldDB" id="A0A180GJ17"/>
<evidence type="ECO:0000256" key="4">
    <source>
        <dbReference type="ARBA" id="ARBA00022727"/>
    </source>
</evidence>
<evidence type="ECO:0000256" key="10">
    <source>
        <dbReference type="SAM" id="MobiDB-lite"/>
    </source>
</evidence>
<dbReference type="FunFam" id="3.40.140.10:FF:000035">
    <property type="entry name" value="dCMP deaminase"/>
    <property type="match status" value="1"/>
</dbReference>